<dbReference type="InterPro" id="IPR027417">
    <property type="entry name" value="P-loop_NTPase"/>
</dbReference>
<feature type="domain" description="CobQ/CobB/MinD/ParA nucleotide binding" evidence="1">
    <location>
        <begin position="6"/>
        <end position="193"/>
    </location>
</feature>
<dbReference type="EMBL" id="SIRS01000005">
    <property type="protein sequence ID" value="TBN14393.1"/>
    <property type="molecule type" value="Genomic_DNA"/>
</dbReference>
<dbReference type="InterPro" id="IPR050678">
    <property type="entry name" value="DNA_Partitioning_ATPase"/>
</dbReference>
<dbReference type="PANTHER" id="PTHR13696:SF52">
    <property type="entry name" value="PARA FAMILY PROTEIN CT_582"/>
    <property type="match status" value="1"/>
</dbReference>
<keyword evidence="3" id="KW-1185">Reference proteome</keyword>
<comment type="caution">
    <text evidence="2">The sequence shown here is derived from an EMBL/GenBank/DDBJ whole genome shotgun (WGS) entry which is preliminary data.</text>
</comment>
<evidence type="ECO:0000259" key="1">
    <source>
        <dbReference type="Pfam" id="PF01656"/>
    </source>
</evidence>
<dbReference type="InterPro" id="IPR002586">
    <property type="entry name" value="CobQ/CobB/MinD/ParA_Nub-bd_dom"/>
</dbReference>
<dbReference type="AlphaFoldDB" id="A0A4Q9FL29"/>
<protein>
    <submittedName>
        <fullName evidence="2">ParA family protein</fullName>
    </submittedName>
</protein>
<dbReference type="Proteomes" id="UP000292372">
    <property type="component" value="Unassembled WGS sequence"/>
</dbReference>
<evidence type="ECO:0000313" key="3">
    <source>
        <dbReference type="Proteomes" id="UP000292372"/>
    </source>
</evidence>
<organism evidence="2 3">
    <name type="scientific">Hyunsoonleella pacifica</name>
    <dbReference type="NCBI Taxonomy" id="1080224"/>
    <lineage>
        <taxon>Bacteria</taxon>
        <taxon>Pseudomonadati</taxon>
        <taxon>Bacteroidota</taxon>
        <taxon>Flavobacteriia</taxon>
        <taxon>Flavobacteriales</taxon>
        <taxon>Flavobacteriaceae</taxon>
    </lineage>
</organism>
<dbReference type="Pfam" id="PF01656">
    <property type="entry name" value="CbiA"/>
    <property type="match status" value="1"/>
</dbReference>
<evidence type="ECO:0000313" key="2">
    <source>
        <dbReference type="EMBL" id="TBN14393.1"/>
    </source>
</evidence>
<sequence length="234" mass="27340">METKIIAIASEKGGVGKTTLSIMLATNLFHLFQKKVVLMDVDDPQYSVFKKRNRELNLVDLDRLNELETYPIEKVSIDNIKDKILAYYGTVDFIVVDFHGGLTAEVVQGLMFIEHIFIPFDHDELEIESTLFFYNTLKTNFLNNDDRVLKSIHLFFNQYQEIQRNKFAALREQMINIGIPMMDSVVKKKQIYREQYRSTLYAIPETKELEGNDIKNFFNEIIEKTIIPEVVEQV</sequence>
<dbReference type="SUPFAM" id="SSF52540">
    <property type="entry name" value="P-loop containing nucleoside triphosphate hydrolases"/>
    <property type="match status" value="1"/>
</dbReference>
<dbReference type="PANTHER" id="PTHR13696">
    <property type="entry name" value="P-LOOP CONTAINING NUCLEOSIDE TRIPHOSPHATE HYDROLASE"/>
    <property type="match status" value="1"/>
</dbReference>
<dbReference type="Gene3D" id="3.40.50.300">
    <property type="entry name" value="P-loop containing nucleotide triphosphate hydrolases"/>
    <property type="match status" value="1"/>
</dbReference>
<accession>A0A4Q9FL29</accession>
<dbReference type="RefSeq" id="WP_130937514.1">
    <property type="nucleotide sequence ID" value="NZ_BMEE01000002.1"/>
</dbReference>
<reference evidence="2 3" key="1">
    <citation type="journal article" date="2015" name="Int. J. Syst. Evol. Microbiol.">
        <title>Hyunsoonleella pacifica sp. nov., isolated from seawater of South Pacific Gyre.</title>
        <authorList>
            <person name="Gao X."/>
            <person name="Zhang Z."/>
            <person name="Dai X."/>
            <person name="Zhang X.H."/>
        </authorList>
    </citation>
    <scope>NUCLEOTIDE SEQUENCE [LARGE SCALE GENOMIC DNA]</scope>
    <source>
        <strain evidence="2 3">SW033</strain>
    </source>
</reference>
<proteinExistence type="predicted"/>
<gene>
    <name evidence="2" type="ORF">EYD46_12525</name>
</gene>
<dbReference type="CDD" id="cd02042">
    <property type="entry name" value="ParAB_family"/>
    <property type="match status" value="1"/>
</dbReference>
<name>A0A4Q9FL29_9FLAO</name>
<dbReference type="OrthoDB" id="978593at2"/>